<organism evidence="3 4">
    <name type="scientific">Staurois parvus</name>
    <dbReference type="NCBI Taxonomy" id="386267"/>
    <lineage>
        <taxon>Eukaryota</taxon>
        <taxon>Metazoa</taxon>
        <taxon>Chordata</taxon>
        <taxon>Craniata</taxon>
        <taxon>Vertebrata</taxon>
        <taxon>Euteleostomi</taxon>
        <taxon>Amphibia</taxon>
        <taxon>Batrachia</taxon>
        <taxon>Anura</taxon>
        <taxon>Neobatrachia</taxon>
        <taxon>Ranoidea</taxon>
        <taxon>Ranidae</taxon>
        <taxon>Staurois</taxon>
    </lineage>
</organism>
<evidence type="ECO:0000256" key="1">
    <source>
        <dbReference type="ARBA" id="ARBA00023054"/>
    </source>
</evidence>
<comment type="caution">
    <text evidence="3">The sequence shown here is derived from an EMBL/GenBank/DDBJ whole genome shotgun (WGS) entry which is preliminary data.</text>
</comment>
<feature type="coiled-coil region" evidence="2">
    <location>
        <begin position="35"/>
        <end position="143"/>
    </location>
</feature>
<evidence type="ECO:0000313" key="4">
    <source>
        <dbReference type="Proteomes" id="UP001162483"/>
    </source>
</evidence>
<keyword evidence="4" id="KW-1185">Reference proteome</keyword>
<proteinExistence type="predicted"/>
<evidence type="ECO:0000313" key="3">
    <source>
        <dbReference type="EMBL" id="CAI9560075.1"/>
    </source>
</evidence>
<name>A0ABN9CIW2_9NEOB</name>
<gene>
    <name evidence="3" type="ORF">SPARVUS_LOCUS5180604</name>
</gene>
<keyword evidence="1 2" id="KW-0175">Coiled coil</keyword>
<evidence type="ECO:0000256" key="2">
    <source>
        <dbReference type="SAM" id="Coils"/>
    </source>
</evidence>
<dbReference type="Proteomes" id="UP001162483">
    <property type="component" value="Unassembled WGS sequence"/>
</dbReference>
<evidence type="ECO:0008006" key="5">
    <source>
        <dbReference type="Google" id="ProtNLM"/>
    </source>
</evidence>
<dbReference type="PANTHER" id="PTHR34768:SF2">
    <property type="entry name" value="COILED-COIL DOMAIN CONTAINING 89"/>
    <property type="match status" value="1"/>
</dbReference>
<sequence length="267" mass="31386">MPGEKETWDEKADNGLLRSRLDEQSQLICLLKRRADDTVLRCQGLERMNEELERKSAEAQTLLAAERKRADQLEERFSLLADNHQEMIRFKDTYKRQNEELRAECERLREERHPELLERERVIQELRAQLQAATAHINQQGERHTEEVGSLHQRLGALKEEIKDKSQQLHLLAGRVKKSEEMCQQVKQELSCSIEMRKTEQMEAERKMEELNKEKTELLQLCMERGRTLQERQKELSELSNHLQGAEKHGTAKSRRALSERFNSCGC</sequence>
<feature type="coiled-coil region" evidence="2">
    <location>
        <begin position="194"/>
        <end position="249"/>
    </location>
</feature>
<accession>A0ABN9CIW2</accession>
<dbReference type="PANTHER" id="PTHR34768">
    <property type="entry name" value="COILED-COIL DOMAIN-CONTAINING PROTEIN 89"/>
    <property type="match status" value="1"/>
</dbReference>
<dbReference type="EMBL" id="CATNWA010010548">
    <property type="protein sequence ID" value="CAI9560075.1"/>
    <property type="molecule type" value="Genomic_DNA"/>
</dbReference>
<reference evidence="3" key="1">
    <citation type="submission" date="2023-05" db="EMBL/GenBank/DDBJ databases">
        <authorList>
            <person name="Stuckert A."/>
        </authorList>
    </citation>
    <scope>NUCLEOTIDE SEQUENCE</scope>
</reference>
<protein>
    <recommendedName>
        <fullName evidence="5">Coiled-coil domain-containing protein 89</fullName>
    </recommendedName>
</protein>
<dbReference type="InterPro" id="IPR043450">
    <property type="entry name" value="CCDC89-like"/>
</dbReference>